<dbReference type="WBParaSite" id="SSTP_0000291100.1">
    <property type="protein sequence ID" value="SSTP_0000291100.1"/>
    <property type="gene ID" value="SSTP_0000291100"/>
</dbReference>
<organism evidence="1">
    <name type="scientific">Strongyloides stercoralis</name>
    <name type="common">Threadworm</name>
    <dbReference type="NCBI Taxonomy" id="6248"/>
    <lineage>
        <taxon>Eukaryota</taxon>
        <taxon>Metazoa</taxon>
        <taxon>Ecdysozoa</taxon>
        <taxon>Nematoda</taxon>
        <taxon>Chromadorea</taxon>
        <taxon>Rhabditida</taxon>
        <taxon>Tylenchina</taxon>
        <taxon>Panagrolaimomorpha</taxon>
        <taxon>Strongyloidoidea</taxon>
        <taxon>Strongyloididae</taxon>
        <taxon>Strongyloides</taxon>
    </lineage>
</organism>
<evidence type="ECO:0000313" key="1">
    <source>
        <dbReference type="WBParaSite" id="SSTP_0000291100.1"/>
    </source>
</evidence>
<name>A0A0K0E097_STRER</name>
<dbReference type="Pfam" id="PF10171">
    <property type="entry name" value="Tim29"/>
    <property type="match status" value="1"/>
</dbReference>
<sequence length="183" mass="20852">MSTPAATAVAETITKLPLMKRIVNKIVEYSKQLKNDYKGSLEDAVADTKAKPHKALLLVGTSAFATYAFVTNPSKIDFRNIMAERRIKMASIPPSIHNPVTVNAINEREQLWIQNRLQFIDCLLFTLVVRTSFDSTLRSAKSQDPNLKDWYWNEVFKNIVDIGAFNRFFYLDKAMENCDVADE</sequence>
<proteinExistence type="predicted"/>
<dbReference type="PANTHER" id="PTHR21435:SF1">
    <property type="entry name" value="MITOCHONDRIAL IMPORT INNER MEMBRANE TRANSLOCASE SUBUNIT TIM29"/>
    <property type="match status" value="1"/>
</dbReference>
<dbReference type="GO" id="GO:0045039">
    <property type="term" value="P:protein insertion into mitochondrial inner membrane"/>
    <property type="evidence" value="ECO:0007669"/>
    <property type="project" value="TreeGrafter"/>
</dbReference>
<dbReference type="STRING" id="6248.A0A0K0E097"/>
<dbReference type="AlphaFoldDB" id="A0A0K0E097"/>
<protein>
    <submittedName>
        <fullName evidence="1">Peroxisomal membrane protein</fullName>
    </submittedName>
</protein>
<dbReference type="GO" id="GO:0042721">
    <property type="term" value="C:TIM22 mitochondrial import inner membrane insertion complex"/>
    <property type="evidence" value="ECO:0007669"/>
    <property type="project" value="InterPro"/>
</dbReference>
<dbReference type="InterPro" id="IPR019322">
    <property type="entry name" value="TIMM29"/>
</dbReference>
<accession>A0A0K0E097</accession>
<dbReference type="PANTHER" id="PTHR21435">
    <property type="entry name" value="MITOCHONDRIAL IMPORT INNER MEMBRANE TRANSLOCASE SUBUNIT TIM29"/>
    <property type="match status" value="1"/>
</dbReference>
<reference evidence="1" key="1">
    <citation type="submission" date="2015-08" db="UniProtKB">
        <authorList>
            <consortium name="WormBaseParasite"/>
        </authorList>
    </citation>
    <scope>IDENTIFICATION</scope>
</reference>